<evidence type="ECO:0000313" key="1">
    <source>
        <dbReference type="EMBL" id="GGW55831.1"/>
    </source>
</evidence>
<proteinExistence type="predicted"/>
<evidence type="ECO:0000313" key="2">
    <source>
        <dbReference type="Proteomes" id="UP000620224"/>
    </source>
</evidence>
<comment type="caution">
    <text evidence="1">The sequence shown here is derived from an EMBL/GenBank/DDBJ whole genome shotgun (WGS) entry which is preliminary data.</text>
</comment>
<sequence>MAEPELDVNGIAVLRNKVSIGRYDPDWVENAAQVEVYNSREGGGNNSHAVNAYSKTGVGVDATSATTYGVVASGGYKAAWFRGDVMVDGKLTKTTLEFTIDHPLEPESKYLNHASVESDERKNVYDGEVVLDGTGEAEIVLPHWFQALNERFRYQLTAVGRAAPNLHVGQELDGNRFTITGGDPGTRVCWQVTGVRHDAYARANPLVVETSKSEDEHGKYRHPEAYGLSLEQRIVPPAYVSPVKA</sequence>
<organism evidence="1 2">
    <name type="scientific">Streptomyces lucensis JCM 4490</name>
    <dbReference type="NCBI Taxonomy" id="1306176"/>
    <lineage>
        <taxon>Bacteria</taxon>
        <taxon>Bacillati</taxon>
        <taxon>Actinomycetota</taxon>
        <taxon>Actinomycetes</taxon>
        <taxon>Kitasatosporales</taxon>
        <taxon>Streptomycetaceae</taxon>
        <taxon>Streptomyces</taxon>
    </lineage>
</organism>
<gene>
    <name evidence="1" type="ORF">GCM10010503_36170</name>
</gene>
<dbReference type="EMBL" id="BMUE01000007">
    <property type="protein sequence ID" value="GGW55831.1"/>
    <property type="molecule type" value="Genomic_DNA"/>
</dbReference>
<accession>A0A918J909</accession>
<dbReference type="AlphaFoldDB" id="A0A918J909"/>
<name>A0A918J909_9ACTN</name>
<reference evidence="1" key="2">
    <citation type="submission" date="2020-09" db="EMBL/GenBank/DDBJ databases">
        <authorList>
            <person name="Sun Q."/>
            <person name="Ohkuma M."/>
        </authorList>
    </citation>
    <scope>NUCLEOTIDE SEQUENCE</scope>
    <source>
        <strain evidence="1">JCM 4490</strain>
    </source>
</reference>
<protein>
    <submittedName>
        <fullName evidence="1">Uncharacterized protein</fullName>
    </submittedName>
</protein>
<dbReference type="Proteomes" id="UP000620224">
    <property type="component" value="Unassembled WGS sequence"/>
</dbReference>
<keyword evidence="2" id="KW-1185">Reference proteome</keyword>
<dbReference type="RefSeq" id="WP_190016374.1">
    <property type="nucleotide sequence ID" value="NZ_BMUE01000007.1"/>
</dbReference>
<reference evidence="1" key="1">
    <citation type="journal article" date="2014" name="Int. J. Syst. Evol. Microbiol.">
        <title>Complete genome sequence of Corynebacterium casei LMG S-19264T (=DSM 44701T), isolated from a smear-ripened cheese.</title>
        <authorList>
            <consortium name="US DOE Joint Genome Institute (JGI-PGF)"/>
            <person name="Walter F."/>
            <person name="Albersmeier A."/>
            <person name="Kalinowski J."/>
            <person name="Ruckert C."/>
        </authorList>
    </citation>
    <scope>NUCLEOTIDE SEQUENCE</scope>
    <source>
        <strain evidence="1">JCM 4490</strain>
    </source>
</reference>